<evidence type="ECO:0000313" key="2">
    <source>
        <dbReference type="Proteomes" id="UP000292958"/>
    </source>
</evidence>
<dbReference type="EMBL" id="SHKW01000001">
    <property type="protein sequence ID" value="RZU40034.1"/>
    <property type="molecule type" value="Genomic_DNA"/>
</dbReference>
<dbReference type="Proteomes" id="UP000292958">
    <property type="component" value="Unassembled WGS sequence"/>
</dbReference>
<protein>
    <submittedName>
        <fullName evidence="1">Uncharacterized protein</fullName>
    </submittedName>
</protein>
<keyword evidence="2" id="KW-1185">Reference proteome</keyword>
<proteinExistence type="predicted"/>
<organism evidence="1 2">
    <name type="scientific">Edaphobacter modestus</name>
    <dbReference type="NCBI Taxonomy" id="388466"/>
    <lineage>
        <taxon>Bacteria</taxon>
        <taxon>Pseudomonadati</taxon>
        <taxon>Acidobacteriota</taxon>
        <taxon>Terriglobia</taxon>
        <taxon>Terriglobales</taxon>
        <taxon>Acidobacteriaceae</taxon>
        <taxon>Edaphobacter</taxon>
    </lineage>
</organism>
<reference evidence="1 2" key="1">
    <citation type="submission" date="2019-02" db="EMBL/GenBank/DDBJ databases">
        <title>Genomic Encyclopedia of Archaeal and Bacterial Type Strains, Phase II (KMG-II): from individual species to whole genera.</title>
        <authorList>
            <person name="Goeker M."/>
        </authorList>
    </citation>
    <scope>NUCLEOTIDE SEQUENCE [LARGE SCALE GENOMIC DNA]</scope>
    <source>
        <strain evidence="1 2">DSM 18101</strain>
    </source>
</reference>
<sequence length="39" mass="4334">MHPPKVGAKRISPNQALIASFTPSVAHTIFLSCRFYLAY</sequence>
<gene>
    <name evidence="1" type="ORF">BDD14_1451</name>
</gene>
<dbReference type="PROSITE" id="PS51257">
    <property type="entry name" value="PROKAR_LIPOPROTEIN"/>
    <property type="match status" value="1"/>
</dbReference>
<name>A0A4Q7YS50_9BACT</name>
<evidence type="ECO:0000313" key="1">
    <source>
        <dbReference type="EMBL" id="RZU40034.1"/>
    </source>
</evidence>
<dbReference type="AlphaFoldDB" id="A0A4Q7YS50"/>
<accession>A0A4Q7YS50</accession>
<comment type="caution">
    <text evidence="1">The sequence shown here is derived from an EMBL/GenBank/DDBJ whole genome shotgun (WGS) entry which is preliminary data.</text>
</comment>